<sequence>MGPKAIFIFIGLCLARDEILWLLRHNDNPPLLKHKGKSNEDLVDRQLPELLFHMEELR</sequence>
<dbReference type="AlphaFoldDB" id="A0AAD4K2R4"/>
<evidence type="ECO:0000256" key="2">
    <source>
        <dbReference type="SAM" id="SignalP"/>
    </source>
</evidence>
<dbReference type="EMBL" id="JAJJHW010001702">
    <property type="protein sequence ID" value="KAH8374401.1"/>
    <property type="molecule type" value="Genomic_DNA"/>
</dbReference>
<protein>
    <submittedName>
        <fullName evidence="3">Uncharacterized protein</fullName>
    </submittedName>
</protein>
<keyword evidence="4" id="KW-1185">Reference proteome</keyword>
<dbReference type="GO" id="GO:0016477">
    <property type="term" value="P:cell migration"/>
    <property type="evidence" value="ECO:0007669"/>
    <property type="project" value="TreeGrafter"/>
</dbReference>
<dbReference type="GO" id="GO:0031209">
    <property type="term" value="C:SCAR complex"/>
    <property type="evidence" value="ECO:0007669"/>
    <property type="project" value="TreeGrafter"/>
</dbReference>
<dbReference type="GO" id="GO:0030866">
    <property type="term" value="P:cortical actin cytoskeleton organization"/>
    <property type="evidence" value="ECO:0007669"/>
    <property type="project" value="TreeGrafter"/>
</dbReference>
<dbReference type="GO" id="GO:0048812">
    <property type="term" value="P:neuron projection morphogenesis"/>
    <property type="evidence" value="ECO:0007669"/>
    <property type="project" value="TreeGrafter"/>
</dbReference>
<proteinExistence type="inferred from homology"/>
<dbReference type="PANTHER" id="PTHR12093">
    <property type="entry name" value="NCK-ASSOCIATED PROTEIN 1"/>
    <property type="match status" value="1"/>
</dbReference>
<dbReference type="PANTHER" id="PTHR12093:SF10">
    <property type="entry name" value="MEMBRANE-ASSOCIATED PROTEIN HEM"/>
    <property type="match status" value="1"/>
</dbReference>
<feature type="chain" id="PRO_5042198466" evidence="2">
    <location>
        <begin position="16"/>
        <end position="58"/>
    </location>
</feature>
<reference evidence="3" key="1">
    <citation type="journal article" date="2021" name="Mol. Ecol. Resour.">
        <title>Phylogenomic analyses of the genus Drosophila reveals genomic signals of climate adaptation.</title>
        <authorList>
            <person name="Li F."/>
            <person name="Rane R.V."/>
            <person name="Luria V."/>
            <person name="Xiong Z."/>
            <person name="Chen J."/>
            <person name="Li Z."/>
            <person name="Catullo R.A."/>
            <person name="Griffin P.C."/>
            <person name="Schiffer M."/>
            <person name="Pearce S."/>
            <person name="Lee S.F."/>
            <person name="McElroy K."/>
            <person name="Stocker A."/>
            <person name="Shirriffs J."/>
            <person name="Cockerell F."/>
            <person name="Coppin C."/>
            <person name="Sgro C.M."/>
            <person name="Karger A."/>
            <person name="Cain J.W."/>
            <person name="Weber J.A."/>
            <person name="Santpere G."/>
            <person name="Kirschner M.W."/>
            <person name="Hoffmann A.A."/>
            <person name="Oakeshott J.G."/>
            <person name="Zhang G."/>
        </authorList>
    </citation>
    <scope>NUCLEOTIDE SEQUENCE</scope>
    <source>
        <strain evidence="3">BGI-SZ-2011g</strain>
    </source>
</reference>
<accession>A0AAD4K2R4</accession>
<dbReference type="InterPro" id="IPR019137">
    <property type="entry name" value="Nck-associated_protein-1"/>
</dbReference>
<evidence type="ECO:0000313" key="3">
    <source>
        <dbReference type="EMBL" id="KAH8374401.1"/>
    </source>
</evidence>
<comment type="similarity">
    <text evidence="1">Belongs to the HEM-1/HEM-2 family.</text>
</comment>
<organism evidence="3 4">
    <name type="scientific">Drosophila rubida</name>
    <dbReference type="NCBI Taxonomy" id="30044"/>
    <lineage>
        <taxon>Eukaryota</taxon>
        <taxon>Metazoa</taxon>
        <taxon>Ecdysozoa</taxon>
        <taxon>Arthropoda</taxon>
        <taxon>Hexapoda</taxon>
        <taxon>Insecta</taxon>
        <taxon>Pterygota</taxon>
        <taxon>Neoptera</taxon>
        <taxon>Endopterygota</taxon>
        <taxon>Diptera</taxon>
        <taxon>Brachycera</taxon>
        <taxon>Muscomorpha</taxon>
        <taxon>Ephydroidea</taxon>
        <taxon>Drosophilidae</taxon>
        <taxon>Drosophila</taxon>
    </lineage>
</organism>
<name>A0AAD4K2R4_9MUSC</name>
<evidence type="ECO:0000313" key="4">
    <source>
        <dbReference type="Proteomes" id="UP001200034"/>
    </source>
</evidence>
<dbReference type="GO" id="GO:0030031">
    <property type="term" value="P:cell projection assembly"/>
    <property type="evidence" value="ECO:0007669"/>
    <property type="project" value="TreeGrafter"/>
</dbReference>
<dbReference type="Pfam" id="PF09735">
    <property type="entry name" value="Nckap1"/>
    <property type="match status" value="1"/>
</dbReference>
<evidence type="ECO:0000256" key="1">
    <source>
        <dbReference type="ARBA" id="ARBA00037947"/>
    </source>
</evidence>
<gene>
    <name evidence="3" type="ORF">KR093_006193</name>
</gene>
<dbReference type="Proteomes" id="UP001200034">
    <property type="component" value="Unassembled WGS sequence"/>
</dbReference>
<keyword evidence="2" id="KW-0732">Signal</keyword>
<feature type="non-terminal residue" evidence="3">
    <location>
        <position position="58"/>
    </location>
</feature>
<comment type="caution">
    <text evidence="3">The sequence shown here is derived from an EMBL/GenBank/DDBJ whole genome shotgun (WGS) entry which is preliminary data.</text>
</comment>
<feature type="signal peptide" evidence="2">
    <location>
        <begin position="1"/>
        <end position="15"/>
    </location>
</feature>